<dbReference type="InterPro" id="IPR036497">
    <property type="entry name" value="GLTP_sf"/>
</dbReference>
<dbReference type="Gene3D" id="1.10.3520.10">
    <property type="entry name" value="Glycolipid transfer protein"/>
    <property type="match status" value="1"/>
</dbReference>
<evidence type="ECO:0000256" key="4">
    <source>
        <dbReference type="PROSITE-ProRule" id="PRU00091"/>
    </source>
</evidence>
<gene>
    <name evidence="6" type="ORF">BN9_086370</name>
</gene>
<comment type="caution">
    <text evidence="6">The sequence shown here is derived from an EMBL/GenBank/DDBJ whole genome shotgun (WGS) entry which is preliminary data.</text>
</comment>
<evidence type="ECO:0000256" key="2">
    <source>
        <dbReference type="ARBA" id="ARBA00022771"/>
    </source>
</evidence>
<sequence length="631" mass="70339">MASAANTNIRRRKSRPEPLNIPATIRAGHVPEESTTNSANVPSPNGTVTPLVLKSFEKATTPSTKARNTFDFGSLPQISHAKFRLNRSRSVDKGSVDVVSTGDSTQTIEQEDTNKLSPVGTGDVRCTGHSKVYTQQTHNVPISPDKMAAGRDDAHQQASALRGKSCASCDRSFSVFRAKHTCKVCQERFCDDCSKNRFKLDLPFERKKGSRICDACARSVCAPLHKENLCTQGDHVTTEEKSNGAHGINYQAHGADAVLGRNYNDYVVRDGSQKFWDVFHRDDSLSHLRPRHWRYFFATSLFILLRQLMGTLSHCREDSSCAHFVHFYAQIEKILADVASFQAVGLSFMFLVLFDEFCRMYGTRDARPARTTIYSRTVANVGTKSMIQNDIHSSILPDEETDPIVQIETQEASRDGFDFDRLLHVLQQGGSNPEMTVEAFLSACGSLCEFIMVFGRATSFAASTVHGYIHSIESNLSNWSKDCADGTQCHWNKKSLKSIIEHEVETNTATIGGKKKPSCSRCILRLLWFIEFVEACIRYMFIEMAHESCSSAISKAYEETIGSRHPWIIRKGVFSALSAIPSRQNILNSLGLGTQSEGMALSLIEQTQNALKCMLEHVHAMLQTHELLDLK</sequence>
<dbReference type="PANTHER" id="PTHR10219">
    <property type="entry name" value="GLYCOLIPID TRANSFER PROTEIN-RELATED"/>
    <property type="match status" value="1"/>
</dbReference>
<dbReference type="SUPFAM" id="SSF110004">
    <property type="entry name" value="Glycolipid transfer protein, GLTP"/>
    <property type="match status" value="1"/>
</dbReference>
<keyword evidence="1" id="KW-0479">Metal-binding</keyword>
<dbReference type="GO" id="GO:0008270">
    <property type="term" value="F:zinc ion binding"/>
    <property type="evidence" value="ECO:0007669"/>
    <property type="project" value="UniProtKB-KW"/>
</dbReference>
<dbReference type="AlphaFoldDB" id="A0A024GLM1"/>
<dbReference type="EMBL" id="CAIX01000178">
    <property type="protein sequence ID" value="CCI47630.1"/>
    <property type="molecule type" value="Genomic_DNA"/>
</dbReference>
<dbReference type="PROSITE" id="PS50178">
    <property type="entry name" value="ZF_FYVE"/>
    <property type="match status" value="1"/>
</dbReference>
<feature type="domain" description="FYVE-type" evidence="5">
    <location>
        <begin position="166"/>
        <end position="221"/>
    </location>
</feature>
<keyword evidence="7" id="KW-1185">Reference proteome</keyword>
<dbReference type="InterPro" id="IPR014830">
    <property type="entry name" value="Glycolipid_transfer_prot_dom"/>
</dbReference>
<proteinExistence type="predicted"/>
<accession>A0A024GLM1</accession>
<dbReference type="InterPro" id="IPR011011">
    <property type="entry name" value="Znf_FYVE_PHD"/>
</dbReference>
<protein>
    <recommendedName>
        <fullName evidence="5">FYVE-type domain-containing protein</fullName>
    </recommendedName>
</protein>
<evidence type="ECO:0000256" key="1">
    <source>
        <dbReference type="ARBA" id="ARBA00022723"/>
    </source>
</evidence>
<dbReference type="SUPFAM" id="SSF57903">
    <property type="entry name" value="FYVE/PHD zinc finger"/>
    <property type="match status" value="1"/>
</dbReference>
<dbReference type="Pfam" id="PF08718">
    <property type="entry name" value="GLTP"/>
    <property type="match status" value="1"/>
</dbReference>
<keyword evidence="2 4" id="KW-0863">Zinc-finger</keyword>
<name>A0A024GLM1_9STRA</name>
<dbReference type="SMART" id="SM00064">
    <property type="entry name" value="FYVE"/>
    <property type="match status" value="1"/>
</dbReference>
<evidence type="ECO:0000313" key="7">
    <source>
        <dbReference type="Proteomes" id="UP000053237"/>
    </source>
</evidence>
<dbReference type="OrthoDB" id="116883at2759"/>
<dbReference type="InterPro" id="IPR017455">
    <property type="entry name" value="Znf_FYVE-rel"/>
</dbReference>
<dbReference type="GO" id="GO:0005829">
    <property type="term" value="C:cytosol"/>
    <property type="evidence" value="ECO:0007669"/>
    <property type="project" value="TreeGrafter"/>
</dbReference>
<keyword evidence="3" id="KW-0862">Zinc</keyword>
<dbReference type="GO" id="GO:1902387">
    <property type="term" value="F:ceramide 1-phosphate binding"/>
    <property type="evidence" value="ECO:0007669"/>
    <property type="project" value="TreeGrafter"/>
</dbReference>
<dbReference type="InterPro" id="IPR000306">
    <property type="entry name" value="Znf_FYVE"/>
</dbReference>
<dbReference type="InterPro" id="IPR013083">
    <property type="entry name" value="Znf_RING/FYVE/PHD"/>
</dbReference>
<dbReference type="Proteomes" id="UP000053237">
    <property type="component" value="Unassembled WGS sequence"/>
</dbReference>
<evidence type="ECO:0000313" key="6">
    <source>
        <dbReference type="EMBL" id="CCI47630.1"/>
    </source>
</evidence>
<dbReference type="GO" id="GO:0016020">
    <property type="term" value="C:membrane"/>
    <property type="evidence" value="ECO:0007669"/>
    <property type="project" value="TreeGrafter"/>
</dbReference>
<dbReference type="Pfam" id="PF01363">
    <property type="entry name" value="FYVE"/>
    <property type="match status" value="1"/>
</dbReference>
<dbReference type="Gene3D" id="3.30.40.10">
    <property type="entry name" value="Zinc/RING finger domain, C3HC4 (zinc finger)"/>
    <property type="match status" value="1"/>
</dbReference>
<dbReference type="InParanoid" id="A0A024GLM1"/>
<organism evidence="6 7">
    <name type="scientific">Albugo candida</name>
    <dbReference type="NCBI Taxonomy" id="65357"/>
    <lineage>
        <taxon>Eukaryota</taxon>
        <taxon>Sar</taxon>
        <taxon>Stramenopiles</taxon>
        <taxon>Oomycota</taxon>
        <taxon>Peronosporomycetes</taxon>
        <taxon>Albuginales</taxon>
        <taxon>Albuginaceae</taxon>
        <taxon>Albugo</taxon>
    </lineage>
</organism>
<evidence type="ECO:0000259" key="5">
    <source>
        <dbReference type="PROSITE" id="PS50178"/>
    </source>
</evidence>
<reference evidence="6 7" key="1">
    <citation type="submission" date="2012-05" db="EMBL/GenBank/DDBJ databases">
        <title>Recombination and specialization in a pathogen metapopulation.</title>
        <authorList>
            <person name="Gardiner A."/>
            <person name="Kemen E."/>
            <person name="Schultz-Larsen T."/>
            <person name="MacLean D."/>
            <person name="Van Oosterhout C."/>
            <person name="Jones J.D.G."/>
        </authorList>
    </citation>
    <scope>NUCLEOTIDE SEQUENCE [LARGE SCALE GENOMIC DNA]</scope>
    <source>
        <strain evidence="6 7">Ac Nc2</strain>
    </source>
</reference>
<dbReference type="GO" id="GO:1902388">
    <property type="term" value="F:ceramide 1-phosphate transfer activity"/>
    <property type="evidence" value="ECO:0007669"/>
    <property type="project" value="TreeGrafter"/>
</dbReference>
<dbReference type="PANTHER" id="PTHR10219:SF43">
    <property type="entry name" value="GLYCOLIPID TRANSFER PROTEIN DOMAIN-CONTAINING PROTEIN"/>
    <property type="match status" value="1"/>
</dbReference>
<evidence type="ECO:0000256" key="3">
    <source>
        <dbReference type="ARBA" id="ARBA00022833"/>
    </source>
</evidence>